<dbReference type="AlphaFoldDB" id="A0AAD2FGL1"/>
<feature type="chain" id="PRO_5042046779" description="Prolyl 4-hydroxylase alpha subunit domain-containing protein" evidence="2">
    <location>
        <begin position="21"/>
        <end position="339"/>
    </location>
</feature>
<organism evidence="3 4">
    <name type="scientific">Cylindrotheca closterium</name>
    <dbReference type="NCBI Taxonomy" id="2856"/>
    <lineage>
        <taxon>Eukaryota</taxon>
        <taxon>Sar</taxon>
        <taxon>Stramenopiles</taxon>
        <taxon>Ochrophyta</taxon>
        <taxon>Bacillariophyta</taxon>
        <taxon>Bacillariophyceae</taxon>
        <taxon>Bacillariophycidae</taxon>
        <taxon>Bacillariales</taxon>
        <taxon>Bacillariaceae</taxon>
        <taxon>Cylindrotheca</taxon>
    </lineage>
</organism>
<proteinExistence type="predicted"/>
<dbReference type="Proteomes" id="UP001295423">
    <property type="component" value="Unassembled WGS sequence"/>
</dbReference>
<sequence>MNRLHLWLAVLVGAPSPVESFLPSVILPCLGRKETNVMTPLEMAKRKMSMGEKRKRRQAKQQTEVNSFENLPPTKIGYISQASADDGQPERFQDPTEAAEKAKELLKSQRESVDMLTMTTEKVKALPKAELLSVLSNNEFFVVDNFLSSEETLASLEAEALSMFENEEMEMDTANLGAGEYITAIKGGKDQYIKCPRSVELVVSTTRHIPEVLESLSLDGSACMATLRSFDHKTLKASKNLLLGNDEEEIDLSAKDFGKVVDGPEDMRRLTLLYYIVPTTWSQTCGGGLIFENASVSAKRDRLIIWKSDSILFKKEPWKGDGDSNTFGSWIELHLVAKS</sequence>
<reference evidence="3" key="1">
    <citation type="submission" date="2023-08" db="EMBL/GenBank/DDBJ databases">
        <authorList>
            <person name="Audoor S."/>
            <person name="Bilcke G."/>
        </authorList>
    </citation>
    <scope>NUCLEOTIDE SEQUENCE</scope>
</reference>
<accession>A0AAD2FGL1</accession>
<feature type="region of interest" description="Disordered" evidence="1">
    <location>
        <begin position="46"/>
        <end position="73"/>
    </location>
</feature>
<protein>
    <recommendedName>
        <fullName evidence="5">Prolyl 4-hydroxylase alpha subunit domain-containing protein</fullName>
    </recommendedName>
</protein>
<evidence type="ECO:0000256" key="2">
    <source>
        <dbReference type="SAM" id="SignalP"/>
    </source>
</evidence>
<gene>
    <name evidence="3" type="ORF">CYCCA115_LOCUS5555</name>
</gene>
<feature type="compositionally biased region" description="Polar residues" evidence="1">
    <location>
        <begin position="60"/>
        <end position="69"/>
    </location>
</feature>
<name>A0AAD2FGL1_9STRA</name>
<evidence type="ECO:0000313" key="3">
    <source>
        <dbReference type="EMBL" id="CAJ1937197.1"/>
    </source>
</evidence>
<comment type="caution">
    <text evidence="3">The sequence shown here is derived from an EMBL/GenBank/DDBJ whole genome shotgun (WGS) entry which is preliminary data.</text>
</comment>
<evidence type="ECO:0000313" key="4">
    <source>
        <dbReference type="Proteomes" id="UP001295423"/>
    </source>
</evidence>
<dbReference type="Gene3D" id="2.60.120.620">
    <property type="entry name" value="q2cbj1_9rhob like domain"/>
    <property type="match status" value="1"/>
</dbReference>
<evidence type="ECO:0008006" key="5">
    <source>
        <dbReference type="Google" id="ProtNLM"/>
    </source>
</evidence>
<keyword evidence="2" id="KW-0732">Signal</keyword>
<keyword evidence="4" id="KW-1185">Reference proteome</keyword>
<evidence type="ECO:0000256" key="1">
    <source>
        <dbReference type="SAM" id="MobiDB-lite"/>
    </source>
</evidence>
<dbReference type="EMBL" id="CAKOGP040000613">
    <property type="protein sequence ID" value="CAJ1937197.1"/>
    <property type="molecule type" value="Genomic_DNA"/>
</dbReference>
<feature type="signal peptide" evidence="2">
    <location>
        <begin position="1"/>
        <end position="20"/>
    </location>
</feature>